<keyword evidence="7" id="KW-0067">ATP-binding</keyword>
<feature type="domain" description="ABC transporter" evidence="12">
    <location>
        <begin position="344"/>
        <end position="580"/>
    </location>
</feature>
<dbReference type="InterPro" id="IPR003593">
    <property type="entry name" value="AAA+_ATPase"/>
</dbReference>
<dbReference type="Gene3D" id="1.20.1560.10">
    <property type="entry name" value="ABC transporter type 1, transmembrane domain"/>
    <property type="match status" value="1"/>
</dbReference>
<protein>
    <submittedName>
        <fullName evidence="14">Uncharacterized protein</fullName>
    </submittedName>
</protein>
<evidence type="ECO:0000256" key="4">
    <source>
        <dbReference type="ARBA" id="ARBA00022692"/>
    </source>
</evidence>
<feature type="transmembrane region" description="Helical" evidence="11">
    <location>
        <begin position="652"/>
        <end position="676"/>
    </location>
</feature>
<evidence type="ECO:0000256" key="10">
    <source>
        <dbReference type="ARBA" id="ARBA00023180"/>
    </source>
</evidence>
<keyword evidence="15" id="KW-1185">Reference proteome</keyword>
<dbReference type="CDD" id="cd18577">
    <property type="entry name" value="ABC_6TM_Pgp_ABCB1_D1_like"/>
    <property type="match status" value="1"/>
</dbReference>
<evidence type="ECO:0000259" key="12">
    <source>
        <dbReference type="PROSITE" id="PS50893"/>
    </source>
</evidence>
<dbReference type="InterPro" id="IPR011527">
    <property type="entry name" value="ABC1_TM_dom"/>
</dbReference>
<dbReference type="GO" id="GO:0016887">
    <property type="term" value="F:ATP hydrolysis activity"/>
    <property type="evidence" value="ECO:0007669"/>
    <property type="project" value="InterPro"/>
</dbReference>
<evidence type="ECO:0000256" key="11">
    <source>
        <dbReference type="SAM" id="Phobius"/>
    </source>
</evidence>
<gene>
    <name evidence="14" type="ORF">V8G54_016781</name>
</gene>
<feature type="domain" description="ABC transmembrane type-1" evidence="13">
    <location>
        <begin position="656"/>
        <end position="832"/>
    </location>
</feature>
<dbReference type="GO" id="GO:0005524">
    <property type="term" value="F:ATP binding"/>
    <property type="evidence" value="ECO:0007669"/>
    <property type="project" value="UniProtKB-KW"/>
</dbReference>
<evidence type="ECO:0000256" key="5">
    <source>
        <dbReference type="ARBA" id="ARBA00022737"/>
    </source>
</evidence>
<dbReference type="SMART" id="SM00382">
    <property type="entry name" value="AAA"/>
    <property type="match status" value="1"/>
</dbReference>
<reference evidence="14 15" key="1">
    <citation type="journal article" date="2023" name="Life. Sci Alliance">
        <title>Evolutionary insights into 3D genome organization and epigenetic landscape of Vigna mungo.</title>
        <authorList>
            <person name="Junaid A."/>
            <person name="Singh B."/>
            <person name="Bhatia S."/>
        </authorList>
    </citation>
    <scope>NUCLEOTIDE SEQUENCE [LARGE SCALE GENOMIC DNA]</scope>
    <source>
        <strain evidence="14">Urdbean</strain>
    </source>
</reference>
<dbReference type="PROSITE" id="PS50893">
    <property type="entry name" value="ABC_TRANSPORTER_2"/>
    <property type="match status" value="1"/>
</dbReference>
<keyword evidence="8 11" id="KW-1133">Transmembrane helix</keyword>
<keyword evidence="3" id="KW-0813">Transport</keyword>
<dbReference type="SUPFAM" id="SSF90123">
    <property type="entry name" value="ABC transporter transmembrane region"/>
    <property type="match status" value="2"/>
</dbReference>
<name>A0AAQ3NLS7_VIGMU</name>
<organism evidence="14 15">
    <name type="scientific">Vigna mungo</name>
    <name type="common">Black gram</name>
    <name type="synonym">Phaseolus mungo</name>
    <dbReference type="NCBI Taxonomy" id="3915"/>
    <lineage>
        <taxon>Eukaryota</taxon>
        <taxon>Viridiplantae</taxon>
        <taxon>Streptophyta</taxon>
        <taxon>Embryophyta</taxon>
        <taxon>Tracheophyta</taxon>
        <taxon>Spermatophyta</taxon>
        <taxon>Magnoliopsida</taxon>
        <taxon>eudicotyledons</taxon>
        <taxon>Gunneridae</taxon>
        <taxon>Pentapetalae</taxon>
        <taxon>rosids</taxon>
        <taxon>fabids</taxon>
        <taxon>Fabales</taxon>
        <taxon>Fabaceae</taxon>
        <taxon>Papilionoideae</taxon>
        <taxon>50 kb inversion clade</taxon>
        <taxon>NPAAA clade</taxon>
        <taxon>indigoferoid/millettioid clade</taxon>
        <taxon>Phaseoleae</taxon>
        <taxon>Vigna</taxon>
    </lineage>
</organism>
<dbReference type="EMBL" id="CP144696">
    <property type="protein sequence ID" value="WVZ12251.1"/>
    <property type="molecule type" value="Genomic_DNA"/>
</dbReference>
<evidence type="ECO:0000259" key="13">
    <source>
        <dbReference type="PROSITE" id="PS50929"/>
    </source>
</evidence>
<evidence type="ECO:0000313" key="15">
    <source>
        <dbReference type="Proteomes" id="UP001374535"/>
    </source>
</evidence>
<dbReference type="PANTHER" id="PTHR24222">
    <property type="entry name" value="ABC TRANSPORTER B FAMILY"/>
    <property type="match status" value="1"/>
</dbReference>
<feature type="transmembrane region" description="Helical" evidence="11">
    <location>
        <begin position="797"/>
        <end position="814"/>
    </location>
</feature>
<dbReference type="PROSITE" id="PS00211">
    <property type="entry name" value="ABC_TRANSPORTER_1"/>
    <property type="match status" value="1"/>
</dbReference>
<keyword evidence="9 11" id="KW-0472">Membrane</keyword>
<comment type="similarity">
    <text evidence="2">Belongs to the ABC transporter superfamily. ABCB family. Multidrug resistance exporter (TC 3.A.1.201) subfamily.</text>
</comment>
<dbReference type="Pfam" id="PF00005">
    <property type="entry name" value="ABC_tran"/>
    <property type="match status" value="1"/>
</dbReference>
<dbReference type="Gene3D" id="3.40.50.300">
    <property type="entry name" value="P-loop containing nucleotide triphosphate hydrolases"/>
    <property type="match status" value="1"/>
</dbReference>
<dbReference type="SUPFAM" id="SSF52540">
    <property type="entry name" value="P-loop containing nucleoside triphosphate hydrolases"/>
    <property type="match status" value="1"/>
</dbReference>
<dbReference type="InterPro" id="IPR003439">
    <property type="entry name" value="ABC_transporter-like_ATP-bd"/>
</dbReference>
<sequence length="832" mass="90142">MARQQDSKKNKVKDESNKAVPYYKLFSFADSSDYLLMFVGIVSAVGNGITKASTNIVMGEAIDAFTQNGNTKHVVHEVSKVSLKFAVIGVASFLTAFLQVACWVSTGERQAARIRGLYLKAILRQDISFFDKETNTAEVVGRISGDTFLIQEAMGDKVLMGGIVIAFIKGWLLTLVLLSCVPPLVFSGSIMSFAFAKLASRGQAAYSEAATVVDRTIGSIRTTAAYKVPPMQVASFTGENQAIAQYSQSLTEAYRTAVQDGMAAGLGLGSIRLFINSSFALAVWFGGKMVLEKGYTGGEAFTSLTAFTAGQAAAFEIFETINRQPKIDAYDTAGRQVDDISGDIELREVCLCYPSRPDELILNGCSISISSGTTAALVGKSGSGKSTVISLIERFYDPQAGEVLIDGINLREFQLKWIRQKIGLVSQEPVLFTGSIKENIAYGKEGATDEEISAAIELANAAKFIDRFPHGHDMIVGEHGTQLSGGQKQRIAIARAILKDPRILLLDEATSALDAESERVVQETLDKIMINRTTVIVAHRLNTIRNADTIAVIHQGRVVENGVHADLIKDPDGAYSQLIRLQEINRQSDVTDDSGRLKSSSRHSCRISNDMPTTLNLLKTSEGEPEVLTPEVPHSSPKVSFLHLAYLNKPEIAVLVLGTLAATVTGAILPLVGFLTSCMINTFSEPENELRKDSKFWAAIFIAVGAAGFIFHPLRSYIFAVAGSKLIKRIRLMCFEKIIHMEVAWFDKAEHSSGVLGARLSIDVASIRTFVGDALGLMVQDIATVVIALAIAFEANWQLSLIILVLLPLLLVNGQVQMGSMQGFVTDAKVCK</sequence>
<accession>A0AAQ3NLS7</accession>
<dbReference type="InterPro" id="IPR027417">
    <property type="entry name" value="P-loop_NTPase"/>
</dbReference>
<evidence type="ECO:0000256" key="7">
    <source>
        <dbReference type="ARBA" id="ARBA00022840"/>
    </source>
</evidence>
<dbReference type="GO" id="GO:0005886">
    <property type="term" value="C:plasma membrane"/>
    <property type="evidence" value="ECO:0007669"/>
    <property type="project" value="UniProtKB-SubCell"/>
</dbReference>
<dbReference type="InterPro" id="IPR036640">
    <property type="entry name" value="ABC1_TM_sf"/>
</dbReference>
<feature type="transmembrane region" description="Helical" evidence="11">
    <location>
        <begin position="696"/>
        <end position="723"/>
    </location>
</feature>
<feature type="transmembrane region" description="Helical" evidence="11">
    <location>
        <begin position="85"/>
        <end position="105"/>
    </location>
</feature>
<keyword evidence="5" id="KW-0677">Repeat</keyword>
<dbReference type="GO" id="GO:0140359">
    <property type="term" value="F:ABC-type transporter activity"/>
    <property type="evidence" value="ECO:0007669"/>
    <property type="project" value="InterPro"/>
</dbReference>
<evidence type="ECO:0000256" key="9">
    <source>
        <dbReference type="ARBA" id="ARBA00023136"/>
    </source>
</evidence>
<keyword evidence="6" id="KW-0547">Nucleotide-binding</keyword>
<feature type="transmembrane region" description="Helical" evidence="11">
    <location>
        <begin position="770"/>
        <end position="791"/>
    </location>
</feature>
<feature type="transmembrane region" description="Helical" evidence="11">
    <location>
        <begin position="158"/>
        <end position="178"/>
    </location>
</feature>
<evidence type="ECO:0000256" key="2">
    <source>
        <dbReference type="ARBA" id="ARBA00007577"/>
    </source>
</evidence>
<dbReference type="AlphaFoldDB" id="A0AAQ3NLS7"/>
<evidence type="ECO:0000256" key="6">
    <source>
        <dbReference type="ARBA" id="ARBA00022741"/>
    </source>
</evidence>
<keyword evidence="4 11" id="KW-0812">Transmembrane</keyword>
<evidence type="ECO:0000256" key="3">
    <source>
        <dbReference type="ARBA" id="ARBA00022448"/>
    </source>
</evidence>
<feature type="domain" description="ABC transmembrane type-1" evidence="13">
    <location>
        <begin position="38"/>
        <end position="326"/>
    </location>
</feature>
<dbReference type="PANTHER" id="PTHR24222:SF63">
    <property type="entry name" value="ATP BINDING CASSETTE SUBFAMILY B"/>
    <property type="match status" value="1"/>
</dbReference>
<dbReference type="Pfam" id="PF00664">
    <property type="entry name" value="ABC_membrane"/>
    <property type="match status" value="2"/>
</dbReference>
<dbReference type="PROSITE" id="PS50929">
    <property type="entry name" value="ABC_TM1F"/>
    <property type="match status" value="2"/>
</dbReference>
<keyword evidence="10" id="KW-0325">Glycoprotein</keyword>
<comment type="subcellular location">
    <subcellularLocation>
        <location evidence="1">Cell membrane</location>
        <topology evidence="1">Multi-pass membrane protein</topology>
    </subcellularLocation>
</comment>
<evidence type="ECO:0000256" key="8">
    <source>
        <dbReference type="ARBA" id="ARBA00022989"/>
    </source>
</evidence>
<evidence type="ECO:0000256" key="1">
    <source>
        <dbReference type="ARBA" id="ARBA00004651"/>
    </source>
</evidence>
<proteinExistence type="inferred from homology"/>
<dbReference type="InterPro" id="IPR039421">
    <property type="entry name" value="Type_1_exporter"/>
</dbReference>
<dbReference type="InterPro" id="IPR017871">
    <property type="entry name" value="ABC_transporter-like_CS"/>
</dbReference>
<dbReference type="CDD" id="cd03249">
    <property type="entry name" value="ABC_MTABC3_MDL1_MDL2"/>
    <property type="match status" value="1"/>
</dbReference>
<dbReference type="FunFam" id="3.40.50.300:FF:000066">
    <property type="entry name" value="ABC transporter B family member 1"/>
    <property type="match status" value="1"/>
</dbReference>
<dbReference type="Proteomes" id="UP001374535">
    <property type="component" value="Chromosome 5"/>
</dbReference>
<evidence type="ECO:0000313" key="14">
    <source>
        <dbReference type="EMBL" id="WVZ12251.1"/>
    </source>
</evidence>